<dbReference type="EMBL" id="BGPR01032340">
    <property type="protein sequence ID" value="GBO05851.1"/>
    <property type="molecule type" value="Genomic_DNA"/>
</dbReference>
<evidence type="ECO:0000259" key="1">
    <source>
        <dbReference type="Pfam" id="PF25239"/>
    </source>
</evidence>
<dbReference type="OrthoDB" id="10250120at2759"/>
<name>A0A4Y2U1B3_ARAVE</name>
<feature type="domain" description="CHMP7 winged helix" evidence="1">
    <location>
        <begin position="108"/>
        <end position="177"/>
    </location>
</feature>
<dbReference type="Proteomes" id="UP000499080">
    <property type="component" value="Unassembled WGS sequence"/>
</dbReference>
<gene>
    <name evidence="2" type="ORF">AVEN_201842_1</name>
</gene>
<protein>
    <recommendedName>
        <fullName evidence="1">CHMP7 winged helix domain-containing protein</fullName>
    </recommendedName>
</protein>
<comment type="caution">
    <text evidence="2">The sequence shown here is derived from an EMBL/GenBank/DDBJ whole genome shotgun (WGS) entry which is preliminary data.</text>
</comment>
<dbReference type="Pfam" id="PF25239">
    <property type="entry name" value="WHD_CHMP7"/>
    <property type="match status" value="1"/>
</dbReference>
<accession>A0A4Y2U1B3</accession>
<evidence type="ECO:0000313" key="3">
    <source>
        <dbReference type="Proteomes" id="UP000499080"/>
    </source>
</evidence>
<dbReference type="InterPro" id="IPR057471">
    <property type="entry name" value="CHMP7_WHD"/>
</dbReference>
<evidence type="ECO:0000313" key="2">
    <source>
        <dbReference type="EMBL" id="GBO05851.1"/>
    </source>
</evidence>
<sequence>MPLDNLLLQSASAIDPVCWKHSLSLILMKGLPDLVTNVISLQKEMLMTWRQGLIIRMSDYMKVEHEKGWASWGFDMLVQKPVSWAYSSVHSFLKLNKTEENYIILPVVQDLASKIVNLYKGLIETKWTDNAVFLEHLRQECKDICSDFNFKLAVIQLQREKKASIFEDNGEKVIKFRKEEEKKIEPLSEVDKAVLSLKRARDAILTDMETLEASILR</sequence>
<keyword evidence="3" id="KW-1185">Reference proteome</keyword>
<organism evidence="2 3">
    <name type="scientific">Araneus ventricosus</name>
    <name type="common">Orbweaver spider</name>
    <name type="synonym">Epeira ventricosa</name>
    <dbReference type="NCBI Taxonomy" id="182803"/>
    <lineage>
        <taxon>Eukaryota</taxon>
        <taxon>Metazoa</taxon>
        <taxon>Ecdysozoa</taxon>
        <taxon>Arthropoda</taxon>
        <taxon>Chelicerata</taxon>
        <taxon>Arachnida</taxon>
        <taxon>Araneae</taxon>
        <taxon>Araneomorphae</taxon>
        <taxon>Entelegynae</taxon>
        <taxon>Araneoidea</taxon>
        <taxon>Araneidae</taxon>
        <taxon>Araneus</taxon>
    </lineage>
</organism>
<dbReference type="AlphaFoldDB" id="A0A4Y2U1B3"/>
<reference evidence="2 3" key="1">
    <citation type="journal article" date="2019" name="Sci. Rep.">
        <title>Orb-weaving spider Araneus ventricosus genome elucidates the spidroin gene catalogue.</title>
        <authorList>
            <person name="Kono N."/>
            <person name="Nakamura H."/>
            <person name="Ohtoshi R."/>
            <person name="Moran D.A.P."/>
            <person name="Shinohara A."/>
            <person name="Yoshida Y."/>
            <person name="Fujiwara M."/>
            <person name="Mori M."/>
            <person name="Tomita M."/>
            <person name="Arakawa K."/>
        </authorList>
    </citation>
    <scope>NUCLEOTIDE SEQUENCE [LARGE SCALE GENOMIC DNA]</scope>
</reference>
<proteinExistence type="predicted"/>